<dbReference type="PROSITE" id="PS00061">
    <property type="entry name" value="ADH_SHORT"/>
    <property type="match status" value="1"/>
</dbReference>
<accession>A0A4V3C2T4</accession>
<organism evidence="3 4">
    <name type="scientific">Pedobacter duraquae</name>
    <dbReference type="NCBI Taxonomy" id="425511"/>
    <lineage>
        <taxon>Bacteria</taxon>
        <taxon>Pseudomonadati</taxon>
        <taxon>Bacteroidota</taxon>
        <taxon>Sphingobacteriia</taxon>
        <taxon>Sphingobacteriales</taxon>
        <taxon>Sphingobacteriaceae</taxon>
        <taxon>Pedobacter</taxon>
    </lineage>
</organism>
<comment type="similarity">
    <text evidence="1">Belongs to the short-chain dehydrogenases/reductases (SDR) family.</text>
</comment>
<keyword evidence="2" id="KW-0560">Oxidoreductase</keyword>
<evidence type="ECO:0000313" key="3">
    <source>
        <dbReference type="EMBL" id="TDO19549.1"/>
    </source>
</evidence>
<dbReference type="InterPro" id="IPR020904">
    <property type="entry name" value="Sc_DH/Rdtase_CS"/>
</dbReference>
<dbReference type="RefSeq" id="WP_133558779.1">
    <property type="nucleotide sequence ID" value="NZ_SNWM01000006.1"/>
</dbReference>
<reference evidence="3 4" key="1">
    <citation type="submission" date="2019-03" db="EMBL/GenBank/DDBJ databases">
        <title>Genomic Encyclopedia of Archaeal and Bacterial Type Strains, Phase II (KMG-II): from individual species to whole genera.</title>
        <authorList>
            <person name="Goeker M."/>
        </authorList>
    </citation>
    <scope>NUCLEOTIDE SEQUENCE [LARGE SCALE GENOMIC DNA]</scope>
    <source>
        <strain evidence="3 4">DSM 19034</strain>
    </source>
</reference>
<dbReference type="NCBIfam" id="NF005559">
    <property type="entry name" value="PRK07231.1"/>
    <property type="match status" value="1"/>
</dbReference>
<dbReference type="InterPro" id="IPR002347">
    <property type="entry name" value="SDR_fam"/>
</dbReference>
<proteinExistence type="inferred from homology"/>
<dbReference type="PANTHER" id="PTHR24321:SF8">
    <property type="entry name" value="ESTRADIOL 17-BETA-DEHYDROGENASE 8-RELATED"/>
    <property type="match status" value="1"/>
</dbReference>
<dbReference type="SUPFAM" id="SSF51735">
    <property type="entry name" value="NAD(P)-binding Rossmann-fold domains"/>
    <property type="match status" value="1"/>
</dbReference>
<dbReference type="PRINTS" id="PR00080">
    <property type="entry name" value="SDRFAMILY"/>
</dbReference>
<sequence>MSILKDKVALVTGAGSGIGREVAIKYAAEGAQVIVSDIAEKGGNSVVEEILAAGGKAVFIKADTSKAETNEALVNEIIERFGALHIACNNAGIGGPSAPAGEYPVEAWDKVIAVNLSGVFYGMRYQIPAILKSGGGNIVNMASILGKVGFAGSSAYVAAKHGVIGLTEAAAVEYGTKGIRINAVGPGFIKTPLVESSMDEESRKALVALHPMGRLGESAEVAELVLWLSSEKASFVTGAYYNVDGGYLAR</sequence>
<dbReference type="GO" id="GO:0016491">
    <property type="term" value="F:oxidoreductase activity"/>
    <property type="evidence" value="ECO:0007669"/>
    <property type="project" value="UniProtKB-KW"/>
</dbReference>
<protein>
    <submittedName>
        <fullName evidence="3">NAD(P)-dependent dehydrogenase (Short-subunit alcohol dehydrogenase family)</fullName>
    </submittedName>
</protein>
<dbReference type="FunFam" id="3.40.50.720:FF:000084">
    <property type="entry name" value="Short-chain dehydrogenase reductase"/>
    <property type="match status" value="1"/>
</dbReference>
<evidence type="ECO:0000256" key="1">
    <source>
        <dbReference type="ARBA" id="ARBA00006484"/>
    </source>
</evidence>
<gene>
    <name evidence="3" type="ORF">CLV32_4171</name>
</gene>
<dbReference type="InterPro" id="IPR036291">
    <property type="entry name" value="NAD(P)-bd_dom_sf"/>
</dbReference>
<dbReference type="Gene3D" id="3.40.50.720">
    <property type="entry name" value="NAD(P)-binding Rossmann-like Domain"/>
    <property type="match status" value="1"/>
</dbReference>
<keyword evidence="4" id="KW-1185">Reference proteome</keyword>
<dbReference type="AlphaFoldDB" id="A0A4V3C2T4"/>
<evidence type="ECO:0000313" key="4">
    <source>
        <dbReference type="Proteomes" id="UP000295499"/>
    </source>
</evidence>
<name>A0A4V3C2T4_9SPHI</name>
<dbReference type="PANTHER" id="PTHR24321">
    <property type="entry name" value="DEHYDROGENASES, SHORT CHAIN"/>
    <property type="match status" value="1"/>
</dbReference>
<dbReference type="Proteomes" id="UP000295499">
    <property type="component" value="Unassembled WGS sequence"/>
</dbReference>
<dbReference type="OrthoDB" id="597477at2"/>
<evidence type="ECO:0000256" key="2">
    <source>
        <dbReference type="ARBA" id="ARBA00023002"/>
    </source>
</evidence>
<dbReference type="Pfam" id="PF13561">
    <property type="entry name" value="adh_short_C2"/>
    <property type="match status" value="1"/>
</dbReference>
<comment type="caution">
    <text evidence="3">The sequence shown here is derived from an EMBL/GenBank/DDBJ whole genome shotgun (WGS) entry which is preliminary data.</text>
</comment>
<dbReference type="EMBL" id="SNWM01000006">
    <property type="protein sequence ID" value="TDO19549.1"/>
    <property type="molecule type" value="Genomic_DNA"/>
</dbReference>
<dbReference type="PRINTS" id="PR00081">
    <property type="entry name" value="GDHRDH"/>
</dbReference>